<evidence type="ECO:0000256" key="1">
    <source>
        <dbReference type="ARBA" id="ARBA00001623"/>
    </source>
</evidence>
<feature type="binding site" evidence="7">
    <location>
        <position position="165"/>
    </location>
    <ligand>
        <name>Zn(2+)</name>
        <dbReference type="ChEBI" id="CHEBI:29105"/>
        <label>2</label>
    </ligand>
</feature>
<feature type="binding site" evidence="7">
    <location>
        <position position="53"/>
    </location>
    <ligand>
        <name>Zn(2+)</name>
        <dbReference type="ChEBI" id="CHEBI:29105"/>
        <label>1</label>
    </ligand>
</feature>
<evidence type="ECO:0000256" key="6">
    <source>
        <dbReference type="ARBA" id="ARBA00022833"/>
    </source>
</evidence>
<feature type="binding site" evidence="7">
    <location>
        <position position="110"/>
    </location>
    <ligand>
        <name>Zn(2+)</name>
        <dbReference type="ChEBI" id="CHEBI:29105"/>
        <label>1</label>
    </ligand>
</feature>
<reference evidence="8" key="1">
    <citation type="submission" date="2022-11" db="EMBL/GenBank/DDBJ databases">
        <title>The whole genome sequencing of pests is an important tool to study the evolution of the plant-insect interaction and insecticide resistance.</title>
        <authorList>
            <person name="Kananovich Y."/>
        </authorList>
    </citation>
    <scope>NUCLEOTIDE SEQUENCE</scope>
    <source>
        <strain evidence="8">BSU_Aph_2016</strain>
    </source>
</reference>
<feature type="binding site" evidence="7">
    <location>
        <position position="58"/>
    </location>
    <ligand>
        <name>Zn(2+)</name>
        <dbReference type="ChEBI" id="CHEBI:29105"/>
        <label>2</label>
    </ligand>
</feature>
<dbReference type="Gene3D" id="3.60.15.10">
    <property type="entry name" value="Ribonuclease Z/Hydroxyacylglutathione hydrolase-like"/>
    <property type="match status" value="1"/>
</dbReference>
<dbReference type="HAMAP" id="MF_01374">
    <property type="entry name" value="Glyoxalase_2"/>
    <property type="match status" value="1"/>
</dbReference>
<evidence type="ECO:0000313" key="8">
    <source>
        <dbReference type="EMBL" id="WAI18007.1"/>
    </source>
</evidence>
<keyword evidence="5 7" id="KW-0378">Hydrolase</keyword>
<sequence length="255" mass="30047">MILTNIFALKDNYIWILYNKSNSCIIIDPGISNLVIKKISEKKLNPKAILITHYHKDHIDGVNEILKKYPKITVFGPKNTKNYNIHKIVKGGDKIHLLANDIDVISTPGHTLNHISYYLKPYLFCGDTIFSAGCGRVFKNNYLNMYHSIQLIRLFPGNTILCCSHEYTLSNLIFSMNLLPKDHNIKRYYKKVQKKIFLKKNIFPFYLYNERKINIFLRTDDFYLKKWIGFKKNKDSFEIFCYLRKSKDLFGAKRD</sequence>
<feature type="binding site" evidence="7">
    <location>
        <position position="127"/>
    </location>
    <ligand>
        <name>Zn(2+)</name>
        <dbReference type="ChEBI" id="CHEBI:29105"/>
        <label>2</label>
    </ligand>
</feature>
<dbReference type="PANTHER" id="PTHR43705">
    <property type="entry name" value="HYDROXYACYLGLUTATHIONE HYDROLASE"/>
    <property type="match status" value="1"/>
</dbReference>
<dbReference type="Pfam" id="PF00753">
    <property type="entry name" value="Lactamase_B"/>
    <property type="match status" value="1"/>
</dbReference>
<dbReference type="InterPro" id="IPR032282">
    <property type="entry name" value="HAGH_C"/>
</dbReference>
<proteinExistence type="inferred from homology"/>
<evidence type="ECO:0000256" key="2">
    <source>
        <dbReference type="ARBA" id="ARBA00004963"/>
    </source>
</evidence>
<dbReference type="CDD" id="cd07723">
    <property type="entry name" value="hydroxyacylglutathione_hydrolase_MBL-fold"/>
    <property type="match status" value="1"/>
</dbReference>
<comment type="cofactor">
    <cofactor evidence="7">
        <name>Zn(2+)</name>
        <dbReference type="ChEBI" id="CHEBI:29105"/>
    </cofactor>
    <text evidence="7">Binds 2 Zn(2+) ions per subunit.</text>
</comment>
<dbReference type="NCBIfam" id="TIGR03413">
    <property type="entry name" value="GSH_gloB"/>
    <property type="match status" value="1"/>
</dbReference>
<dbReference type="InterPro" id="IPR050110">
    <property type="entry name" value="Glyoxalase_II_hydrolase"/>
</dbReference>
<dbReference type="InterPro" id="IPR017782">
    <property type="entry name" value="Hydroxyacylglutathione_Hdrlase"/>
</dbReference>
<comment type="similarity">
    <text evidence="3 7">Belongs to the metallo-beta-lactamase superfamily. Glyoxalase II family.</text>
</comment>
<feature type="binding site" evidence="7">
    <location>
        <position position="57"/>
    </location>
    <ligand>
        <name>Zn(2+)</name>
        <dbReference type="ChEBI" id="CHEBI:29105"/>
        <label>2</label>
    </ligand>
</feature>
<dbReference type="GO" id="GO:0004416">
    <property type="term" value="F:hydroxyacylglutathione hydrolase activity"/>
    <property type="evidence" value="ECO:0007669"/>
    <property type="project" value="UniProtKB-UniRule"/>
</dbReference>
<dbReference type="OrthoDB" id="9802248at2"/>
<name>A0A4D6XH11_9GAMM</name>
<dbReference type="AlphaFoldDB" id="A0A4D6XH11"/>
<dbReference type="RefSeq" id="WP_158360546.1">
    <property type="nucleotide sequence ID" value="NZ_CP034897.1"/>
</dbReference>
<dbReference type="GO" id="GO:0046872">
    <property type="term" value="F:metal ion binding"/>
    <property type="evidence" value="ECO:0007669"/>
    <property type="project" value="UniProtKB-KW"/>
</dbReference>
<accession>A0A4D6XH11</accession>
<organism evidence="8 9">
    <name type="scientific">Buchnera aphidicola</name>
    <name type="common">Aphis craccivora</name>
    <dbReference type="NCBI Taxonomy" id="466616"/>
    <lineage>
        <taxon>Bacteria</taxon>
        <taxon>Pseudomonadati</taxon>
        <taxon>Pseudomonadota</taxon>
        <taxon>Gammaproteobacteria</taxon>
        <taxon>Enterobacterales</taxon>
        <taxon>Erwiniaceae</taxon>
        <taxon>Buchnera</taxon>
    </lineage>
</organism>
<dbReference type="SUPFAM" id="SSF56281">
    <property type="entry name" value="Metallo-hydrolase/oxidoreductase"/>
    <property type="match status" value="1"/>
</dbReference>
<feature type="binding site" evidence="7">
    <location>
        <position position="55"/>
    </location>
    <ligand>
        <name>Zn(2+)</name>
        <dbReference type="ChEBI" id="CHEBI:29105"/>
        <label>1</label>
    </ligand>
</feature>
<dbReference type="InterPro" id="IPR001279">
    <property type="entry name" value="Metallo-B-lactamas"/>
</dbReference>
<dbReference type="SMART" id="SM00849">
    <property type="entry name" value="Lactamase_B"/>
    <property type="match status" value="1"/>
</dbReference>
<evidence type="ECO:0000256" key="4">
    <source>
        <dbReference type="ARBA" id="ARBA00022723"/>
    </source>
</evidence>
<comment type="catalytic activity">
    <reaction evidence="1 7">
        <text>an S-(2-hydroxyacyl)glutathione + H2O = a 2-hydroxy carboxylate + glutathione + H(+)</text>
        <dbReference type="Rhea" id="RHEA:21864"/>
        <dbReference type="ChEBI" id="CHEBI:15377"/>
        <dbReference type="ChEBI" id="CHEBI:15378"/>
        <dbReference type="ChEBI" id="CHEBI:57925"/>
        <dbReference type="ChEBI" id="CHEBI:58896"/>
        <dbReference type="ChEBI" id="CHEBI:71261"/>
        <dbReference type="EC" id="3.1.2.6"/>
    </reaction>
</comment>
<evidence type="ECO:0000256" key="5">
    <source>
        <dbReference type="ARBA" id="ARBA00022801"/>
    </source>
</evidence>
<keyword evidence="6 7" id="KW-0862">Zinc</keyword>
<comment type="function">
    <text evidence="7">Thiolesterase that catalyzes the hydrolysis of S-D-lactoyl-glutathione to form glutathione and D-lactic acid.</text>
</comment>
<dbReference type="Proteomes" id="UP001163441">
    <property type="component" value="Chromosome"/>
</dbReference>
<comment type="pathway">
    <text evidence="2 7">Secondary metabolite metabolism; methylglyoxal degradation; (R)-lactate from methylglyoxal: step 2/2.</text>
</comment>
<dbReference type="Pfam" id="PF16123">
    <property type="entry name" value="HAGH_C"/>
    <property type="match status" value="1"/>
</dbReference>
<evidence type="ECO:0000256" key="3">
    <source>
        <dbReference type="ARBA" id="ARBA00006759"/>
    </source>
</evidence>
<dbReference type="PANTHER" id="PTHR43705:SF1">
    <property type="entry name" value="HYDROXYACYLGLUTATHIONE HYDROLASE GLOB"/>
    <property type="match status" value="1"/>
</dbReference>
<comment type="subunit">
    <text evidence="7">Monomer.</text>
</comment>
<evidence type="ECO:0000256" key="7">
    <source>
        <dbReference type="HAMAP-Rule" id="MF_01374"/>
    </source>
</evidence>
<evidence type="ECO:0000313" key="9">
    <source>
        <dbReference type="Proteomes" id="UP001163441"/>
    </source>
</evidence>
<dbReference type="InterPro" id="IPR036866">
    <property type="entry name" value="RibonucZ/Hydroxyglut_hydro"/>
</dbReference>
<dbReference type="EMBL" id="CP113403">
    <property type="protein sequence ID" value="WAI18007.1"/>
    <property type="molecule type" value="Genomic_DNA"/>
</dbReference>
<gene>
    <name evidence="7 8" type="primary">gloB</name>
    <name evidence="8" type="ORF">OWM53_01270</name>
</gene>
<feature type="binding site" evidence="7">
    <location>
        <position position="127"/>
    </location>
    <ligand>
        <name>Zn(2+)</name>
        <dbReference type="ChEBI" id="CHEBI:29105"/>
        <label>1</label>
    </ligand>
</feature>
<keyword evidence="4 7" id="KW-0479">Metal-binding</keyword>
<dbReference type="GO" id="GO:0019243">
    <property type="term" value="P:methylglyoxal catabolic process to D-lactate via S-lactoyl-glutathione"/>
    <property type="evidence" value="ECO:0007669"/>
    <property type="project" value="UniProtKB-UniRule"/>
</dbReference>
<dbReference type="EC" id="3.1.2.6" evidence="7"/>
<dbReference type="InterPro" id="IPR035680">
    <property type="entry name" value="Clx_II_MBL"/>
</dbReference>
<protein>
    <recommendedName>
        <fullName evidence="7">Hydroxyacylglutathione hydrolase</fullName>
        <ecNumber evidence="7">3.1.2.6</ecNumber>
    </recommendedName>
    <alternativeName>
        <fullName evidence="7">Glyoxalase II</fullName>
        <shortName evidence="7">Glx II</shortName>
    </alternativeName>
</protein>